<comment type="similarity">
    <text evidence="2">Belongs to the DODA-type extradiol aromatic ring-opening dioxygenase family.</text>
</comment>
<dbReference type="Pfam" id="PF02900">
    <property type="entry name" value="LigB"/>
    <property type="match status" value="1"/>
</dbReference>
<dbReference type="RefSeq" id="WP_149166668.1">
    <property type="nucleotide sequence ID" value="NZ_QOKV01000016.1"/>
</dbReference>
<accession>A0A6L3AVV0</accession>
<keyword evidence="4" id="KW-0862">Zinc</keyword>
<keyword evidence="3" id="KW-0479">Metal-binding</keyword>
<dbReference type="AlphaFoldDB" id="A0A6L3AVV0"/>
<dbReference type="CDD" id="cd07363">
    <property type="entry name" value="45_DOPA_Dioxygenase"/>
    <property type="match status" value="1"/>
</dbReference>
<comment type="cofactor">
    <cofactor evidence="1">
        <name>Zn(2+)</name>
        <dbReference type="ChEBI" id="CHEBI:29105"/>
    </cofactor>
</comment>
<reference evidence="7 8" key="1">
    <citation type="submission" date="2018-07" db="EMBL/GenBank/DDBJ databases">
        <title>Genome sequence of Roseomonas fauriae ATCC 49958.</title>
        <authorList>
            <person name="Sant'Anna F.H."/>
            <person name="Baldani J.I."/>
            <person name="Zilli J.E."/>
            <person name="Reis V.M."/>
            <person name="Hartmann A."/>
            <person name="Cruz L."/>
            <person name="de Souza E.M."/>
            <person name="de Oliveira Pedrosa F."/>
            <person name="Passaglia L.M.P."/>
        </authorList>
    </citation>
    <scope>NUCLEOTIDE SEQUENCE [LARGE SCALE GENOMIC DNA]</scope>
    <source>
        <strain evidence="7 8">ATCC 49958</strain>
    </source>
</reference>
<evidence type="ECO:0000256" key="1">
    <source>
        <dbReference type="ARBA" id="ARBA00001947"/>
    </source>
</evidence>
<evidence type="ECO:0000256" key="5">
    <source>
        <dbReference type="ARBA" id="ARBA00023002"/>
    </source>
</evidence>
<evidence type="ECO:0000313" key="7">
    <source>
        <dbReference type="EMBL" id="KAA0681600.1"/>
    </source>
</evidence>
<dbReference type="InterPro" id="IPR004183">
    <property type="entry name" value="Xdiol_dOase_suB"/>
</dbReference>
<keyword evidence="7" id="KW-0223">Dioxygenase</keyword>
<dbReference type="PANTHER" id="PTHR30096">
    <property type="entry name" value="4,5-DOPA DIOXYGENASE EXTRADIOL-LIKE PROTEIN"/>
    <property type="match status" value="1"/>
</dbReference>
<dbReference type="GO" id="GO:0008270">
    <property type="term" value="F:zinc ion binding"/>
    <property type="evidence" value="ECO:0007669"/>
    <property type="project" value="InterPro"/>
</dbReference>
<evidence type="ECO:0000256" key="3">
    <source>
        <dbReference type="ARBA" id="ARBA00022723"/>
    </source>
</evidence>
<dbReference type="PIRSF" id="PIRSF006157">
    <property type="entry name" value="Doxgns_DODA"/>
    <property type="match status" value="1"/>
</dbReference>
<evidence type="ECO:0000256" key="4">
    <source>
        <dbReference type="ARBA" id="ARBA00022833"/>
    </source>
</evidence>
<dbReference type="SUPFAM" id="SSF53213">
    <property type="entry name" value="LigB-like"/>
    <property type="match status" value="1"/>
</dbReference>
<comment type="caution">
    <text evidence="7">The sequence shown here is derived from an EMBL/GenBank/DDBJ whole genome shotgun (WGS) entry which is preliminary data.</text>
</comment>
<dbReference type="Proteomes" id="UP000476837">
    <property type="component" value="Unassembled WGS sequence"/>
</dbReference>
<name>A0A6L3AVV0_AZOBR</name>
<dbReference type="InterPro" id="IPR014436">
    <property type="entry name" value="Extradiol_dOase_DODA"/>
</dbReference>
<evidence type="ECO:0000259" key="6">
    <source>
        <dbReference type="Pfam" id="PF02900"/>
    </source>
</evidence>
<dbReference type="EMBL" id="QOKV01000016">
    <property type="protein sequence ID" value="KAA0681600.1"/>
    <property type="molecule type" value="Genomic_DNA"/>
</dbReference>
<dbReference type="GO" id="GO:0016702">
    <property type="term" value="F:oxidoreductase activity, acting on single donors with incorporation of molecular oxygen, incorporation of two atoms of oxygen"/>
    <property type="evidence" value="ECO:0007669"/>
    <property type="project" value="UniProtKB-ARBA"/>
</dbReference>
<proteinExistence type="inferred from homology"/>
<keyword evidence="5" id="KW-0560">Oxidoreductase</keyword>
<dbReference type="Gene3D" id="3.40.830.10">
    <property type="entry name" value="LigB-like"/>
    <property type="match status" value="1"/>
</dbReference>
<organism evidence="7 8">
    <name type="scientific">Azospirillum brasilense</name>
    <dbReference type="NCBI Taxonomy" id="192"/>
    <lineage>
        <taxon>Bacteria</taxon>
        <taxon>Pseudomonadati</taxon>
        <taxon>Pseudomonadota</taxon>
        <taxon>Alphaproteobacteria</taxon>
        <taxon>Rhodospirillales</taxon>
        <taxon>Azospirillaceae</taxon>
        <taxon>Azospirillum</taxon>
    </lineage>
</organism>
<dbReference type="PANTHER" id="PTHR30096:SF0">
    <property type="entry name" value="4,5-DOPA DIOXYGENASE EXTRADIOL-LIKE PROTEIN"/>
    <property type="match status" value="1"/>
</dbReference>
<evidence type="ECO:0000313" key="8">
    <source>
        <dbReference type="Proteomes" id="UP000476837"/>
    </source>
</evidence>
<dbReference type="GO" id="GO:0008198">
    <property type="term" value="F:ferrous iron binding"/>
    <property type="evidence" value="ECO:0007669"/>
    <property type="project" value="InterPro"/>
</dbReference>
<sequence length="271" mass="28072">MTTTQPAAAPPSPFPSVPFPSVFVSHGAPTLIIEDSPGRHFLEGLGTRLGRPSAVIAVSAHWTTQAPAISGAAQPDTIHDFYGFPRALYAMRYAAPGAPALADRVRALTGAAVDPGQGLDHGAWVPLMLMYPEADIPVAQLSVQPGATASDHIALGRALAPLRNEGVLVLGSGGAVHNLGDFRFGEHDVAGWAEDFAGWLDGVLTAGDEASLAGWKTLCPQAKAAHPTDEHFLPLPVAFGAAGSAVRTERLHSGFEHGSIGMQAYAFHGAA</sequence>
<evidence type="ECO:0000256" key="2">
    <source>
        <dbReference type="ARBA" id="ARBA00007581"/>
    </source>
</evidence>
<feature type="domain" description="Extradiol ring-cleavage dioxygenase class III enzyme subunit B" evidence="6">
    <location>
        <begin position="41"/>
        <end position="267"/>
    </location>
</feature>
<gene>
    <name evidence="7" type="ORF">DS837_21630</name>
</gene>
<protein>
    <submittedName>
        <fullName evidence="7">Dioxygenase</fullName>
    </submittedName>
</protein>